<feature type="binding site" evidence="6">
    <location>
        <position position="110"/>
    </location>
    <ligand>
        <name>S-adenosyl-L-methionine</name>
        <dbReference type="ChEBI" id="CHEBI:59789"/>
    </ligand>
</feature>
<proteinExistence type="inferred from homology"/>
<evidence type="ECO:0000313" key="8">
    <source>
        <dbReference type="Proteomes" id="UP000733611"/>
    </source>
</evidence>
<dbReference type="Gene3D" id="1.10.150.170">
    <property type="entry name" value="Putative methyltransferase TM0872, insert domain"/>
    <property type="match status" value="1"/>
</dbReference>
<reference evidence="7" key="1">
    <citation type="journal article" date="2021" name="PeerJ">
        <title>Extensive microbial diversity within the chicken gut microbiome revealed by metagenomics and culture.</title>
        <authorList>
            <person name="Gilroy R."/>
            <person name="Ravi A."/>
            <person name="Getino M."/>
            <person name="Pursley I."/>
            <person name="Horton D.L."/>
            <person name="Alikhan N.F."/>
            <person name="Baker D."/>
            <person name="Gharbi K."/>
            <person name="Hall N."/>
            <person name="Watson M."/>
            <person name="Adriaenssens E.M."/>
            <person name="Foster-Nyarko E."/>
            <person name="Jarju S."/>
            <person name="Secka A."/>
            <person name="Antonio M."/>
            <person name="Oren A."/>
            <person name="Chaudhuri R.R."/>
            <person name="La Ragione R."/>
            <person name="Hildebrand F."/>
            <person name="Pallen M.J."/>
        </authorList>
    </citation>
    <scope>NUCLEOTIDE SEQUENCE</scope>
    <source>
        <strain evidence="7">378</strain>
    </source>
</reference>
<comment type="function">
    <text evidence="6">Specifically methylates the N4 position of cytidine in position 1402 (C1402) of 16S rRNA.</text>
</comment>
<evidence type="ECO:0000313" key="7">
    <source>
        <dbReference type="EMBL" id="MBU3843305.1"/>
    </source>
</evidence>
<dbReference type="HAMAP" id="MF_01007">
    <property type="entry name" value="16SrRNA_methyltr_H"/>
    <property type="match status" value="1"/>
</dbReference>
<dbReference type="Pfam" id="PF01795">
    <property type="entry name" value="Methyltransf_5"/>
    <property type="match status" value="1"/>
</dbReference>
<accession>A0A948TEC5</accession>
<dbReference type="PANTHER" id="PTHR11265">
    <property type="entry name" value="S-ADENOSYL-METHYLTRANSFERASE MRAW"/>
    <property type="match status" value="1"/>
</dbReference>
<dbReference type="Proteomes" id="UP000733611">
    <property type="component" value="Unassembled WGS sequence"/>
</dbReference>
<keyword evidence="4 6" id="KW-0808">Transferase</keyword>
<keyword evidence="2 6" id="KW-0698">rRNA processing</keyword>
<dbReference type="PANTHER" id="PTHR11265:SF0">
    <property type="entry name" value="12S RRNA N4-METHYLCYTIDINE METHYLTRANSFERASE"/>
    <property type="match status" value="1"/>
</dbReference>
<protein>
    <recommendedName>
        <fullName evidence="6">Ribosomal RNA small subunit methyltransferase H</fullName>
        <ecNumber evidence="6">2.1.1.199</ecNumber>
    </recommendedName>
    <alternativeName>
        <fullName evidence="6">16S rRNA m(4)C1402 methyltransferase</fullName>
    </alternativeName>
    <alternativeName>
        <fullName evidence="6">rRNA (cytosine-N(4)-)-methyltransferase RsmH</fullName>
    </alternativeName>
</protein>
<dbReference type="GO" id="GO:0005737">
    <property type="term" value="C:cytoplasm"/>
    <property type="evidence" value="ECO:0007669"/>
    <property type="project" value="UniProtKB-SubCell"/>
</dbReference>
<evidence type="ECO:0000256" key="1">
    <source>
        <dbReference type="ARBA" id="ARBA00010396"/>
    </source>
</evidence>
<dbReference type="EC" id="2.1.1.199" evidence="6"/>
<dbReference type="AlphaFoldDB" id="A0A948TEC5"/>
<feature type="binding site" evidence="6">
    <location>
        <begin position="35"/>
        <end position="37"/>
    </location>
    <ligand>
        <name>S-adenosyl-L-methionine</name>
        <dbReference type="ChEBI" id="CHEBI:59789"/>
    </ligand>
</feature>
<dbReference type="SUPFAM" id="SSF81799">
    <property type="entry name" value="Putative methyltransferase TM0872, insert domain"/>
    <property type="match status" value="1"/>
</dbReference>
<dbReference type="InterPro" id="IPR023397">
    <property type="entry name" value="SAM-dep_MeTrfase_MraW_recog"/>
</dbReference>
<dbReference type="NCBIfam" id="TIGR00006">
    <property type="entry name" value="16S rRNA (cytosine(1402)-N(4))-methyltransferase RsmH"/>
    <property type="match status" value="1"/>
</dbReference>
<keyword evidence="3 6" id="KW-0489">Methyltransferase</keyword>
<evidence type="ECO:0000256" key="4">
    <source>
        <dbReference type="ARBA" id="ARBA00022679"/>
    </source>
</evidence>
<feature type="binding site" evidence="6">
    <location>
        <position position="81"/>
    </location>
    <ligand>
        <name>S-adenosyl-L-methionine</name>
        <dbReference type="ChEBI" id="CHEBI:59789"/>
    </ligand>
</feature>
<dbReference type="Gene3D" id="3.40.50.150">
    <property type="entry name" value="Vaccinia Virus protein VP39"/>
    <property type="match status" value="1"/>
</dbReference>
<keyword evidence="5 6" id="KW-0949">S-adenosyl-L-methionine</keyword>
<comment type="caution">
    <text evidence="7">The sequence shown here is derived from an EMBL/GenBank/DDBJ whole genome shotgun (WGS) entry which is preliminary data.</text>
</comment>
<dbReference type="EMBL" id="JAHLFE010000008">
    <property type="protein sequence ID" value="MBU3843305.1"/>
    <property type="molecule type" value="Genomic_DNA"/>
</dbReference>
<comment type="catalytic activity">
    <reaction evidence="6">
        <text>cytidine(1402) in 16S rRNA + S-adenosyl-L-methionine = N(4)-methylcytidine(1402) in 16S rRNA + S-adenosyl-L-homocysteine + H(+)</text>
        <dbReference type="Rhea" id="RHEA:42928"/>
        <dbReference type="Rhea" id="RHEA-COMP:10286"/>
        <dbReference type="Rhea" id="RHEA-COMP:10287"/>
        <dbReference type="ChEBI" id="CHEBI:15378"/>
        <dbReference type="ChEBI" id="CHEBI:57856"/>
        <dbReference type="ChEBI" id="CHEBI:59789"/>
        <dbReference type="ChEBI" id="CHEBI:74506"/>
        <dbReference type="ChEBI" id="CHEBI:82748"/>
        <dbReference type="EC" id="2.1.1.199"/>
    </reaction>
</comment>
<gene>
    <name evidence="6 7" type="primary">rsmH</name>
    <name evidence="7" type="ORF">H9847_00300</name>
</gene>
<dbReference type="GO" id="GO:0070475">
    <property type="term" value="P:rRNA base methylation"/>
    <property type="evidence" value="ECO:0007669"/>
    <property type="project" value="UniProtKB-UniRule"/>
</dbReference>
<keyword evidence="6" id="KW-0963">Cytoplasm</keyword>
<dbReference type="GO" id="GO:0071424">
    <property type="term" value="F:rRNA (cytosine-N4-)-methyltransferase activity"/>
    <property type="evidence" value="ECO:0007669"/>
    <property type="project" value="UniProtKB-UniRule"/>
</dbReference>
<reference evidence="7" key="2">
    <citation type="submission" date="2021-04" db="EMBL/GenBank/DDBJ databases">
        <authorList>
            <person name="Gilroy R."/>
        </authorList>
    </citation>
    <scope>NUCLEOTIDE SEQUENCE</scope>
    <source>
        <strain evidence="7">378</strain>
    </source>
</reference>
<dbReference type="InterPro" id="IPR029063">
    <property type="entry name" value="SAM-dependent_MTases_sf"/>
</dbReference>
<feature type="binding site" evidence="6">
    <location>
        <position position="103"/>
    </location>
    <ligand>
        <name>S-adenosyl-L-methionine</name>
        <dbReference type="ChEBI" id="CHEBI:59789"/>
    </ligand>
</feature>
<evidence type="ECO:0000256" key="3">
    <source>
        <dbReference type="ARBA" id="ARBA00022603"/>
    </source>
</evidence>
<organism evidence="7 8">
    <name type="scientific">Candidatus Anaerobiospirillum pullicola</name>
    <dbReference type="NCBI Taxonomy" id="2838451"/>
    <lineage>
        <taxon>Bacteria</taxon>
        <taxon>Pseudomonadati</taxon>
        <taxon>Pseudomonadota</taxon>
        <taxon>Gammaproteobacteria</taxon>
        <taxon>Aeromonadales</taxon>
        <taxon>Succinivibrionaceae</taxon>
        <taxon>Anaerobiospirillum</taxon>
    </lineage>
</organism>
<dbReference type="SUPFAM" id="SSF53335">
    <property type="entry name" value="S-adenosyl-L-methionine-dependent methyltransferases"/>
    <property type="match status" value="1"/>
</dbReference>
<evidence type="ECO:0000256" key="5">
    <source>
        <dbReference type="ARBA" id="ARBA00022691"/>
    </source>
</evidence>
<sequence length="325" mass="35399">MAAALTHIPVLLNECMQGLRIREDGVYLDGTFGRGGHSRQILSRLGPQGRLIGLDRDLAAVEVGNALARADSRFTMVHTPFSQLKSVCESMGLLGKIDGILLDIGVSSPQLDDGERGFSFDKDGPLDMRMDQSAEKSAQSVIATYDEKQLAYVFKVYGEERFATKVARAIVQRRAIMPFTTTKDLAQVIAAAIPGKPTPKHKATRCFQALRIEVNAELDELKQALAAALQALAPHGRLCVISFHSLEDRMVKTFFREQSEGEKIPAHIPLTAEQLEAVRLKSATLEVVGHAQKASAEELSTNVRARSATLRVAERLAAPATVEGE</sequence>
<comment type="similarity">
    <text evidence="1 6">Belongs to the methyltransferase superfamily. RsmH family.</text>
</comment>
<evidence type="ECO:0000256" key="6">
    <source>
        <dbReference type="HAMAP-Rule" id="MF_01007"/>
    </source>
</evidence>
<comment type="subcellular location">
    <subcellularLocation>
        <location evidence="6">Cytoplasm</location>
    </subcellularLocation>
</comment>
<feature type="binding site" evidence="6">
    <location>
        <position position="55"/>
    </location>
    <ligand>
        <name>S-adenosyl-L-methionine</name>
        <dbReference type="ChEBI" id="CHEBI:59789"/>
    </ligand>
</feature>
<name>A0A948TEC5_9GAMM</name>
<dbReference type="PIRSF" id="PIRSF004486">
    <property type="entry name" value="MraW"/>
    <property type="match status" value="1"/>
</dbReference>
<evidence type="ECO:0000256" key="2">
    <source>
        <dbReference type="ARBA" id="ARBA00022552"/>
    </source>
</evidence>
<dbReference type="InterPro" id="IPR002903">
    <property type="entry name" value="RsmH"/>
</dbReference>